<dbReference type="GO" id="GO:0005634">
    <property type="term" value="C:nucleus"/>
    <property type="evidence" value="ECO:0007669"/>
    <property type="project" value="UniProtKB-SubCell"/>
</dbReference>
<dbReference type="InterPro" id="IPR037546">
    <property type="entry name" value="SAC51-like"/>
</dbReference>
<comment type="subcellular location">
    <subcellularLocation>
        <location evidence="1">Nucleus</location>
    </subcellularLocation>
</comment>
<reference evidence="7" key="1">
    <citation type="submission" date="2022-08" db="EMBL/GenBank/DDBJ databases">
        <title>Phylogenomics of transcriptionally active AP2/ERF and bHLH transcription factors and their promoter regions regulating camptothecin biosynthesis in Nothapodytes nimmoniana.</title>
        <authorList>
            <person name="Godbole R.C."/>
            <person name="Pable A.A."/>
            <person name="Singh S."/>
            <person name="Barvkar V.T."/>
        </authorList>
    </citation>
    <scope>NUCLEOTIDE SEQUENCE</scope>
</reference>
<evidence type="ECO:0000313" key="7">
    <source>
        <dbReference type="EMBL" id="WAK86112.1"/>
    </source>
</evidence>
<dbReference type="PROSITE" id="PS50888">
    <property type="entry name" value="BHLH"/>
    <property type="match status" value="1"/>
</dbReference>
<dbReference type="GO" id="GO:0046983">
    <property type="term" value="F:protein dimerization activity"/>
    <property type="evidence" value="ECO:0007669"/>
    <property type="project" value="InterPro"/>
</dbReference>
<dbReference type="PANTHER" id="PTHR36066">
    <property type="entry name" value="TRANSCRIPTION FACTOR BHLH145"/>
    <property type="match status" value="1"/>
</dbReference>
<evidence type="ECO:0000256" key="5">
    <source>
        <dbReference type="SAM" id="MobiDB-lite"/>
    </source>
</evidence>
<proteinExistence type="evidence at transcript level"/>
<organism evidence="7">
    <name type="scientific">Nothapodytes nimmoniana</name>
    <name type="common">Nothapodytes foetida</name>
    <dbReference type="NCBI Taxonomy" id="159386"/>
    <lineage>
        <taxon>Eukaryota</taxon>
        <taxon>Viridiplantae</taxon>
        <taxon>Streptophyta</taxon>
        <taxon>Embryophyta</taxon>
        <taxon>Tracheophyta</taxon>
        <taxon>Spermatophyta</taxon>
        <taxon>Magnoliopsida</taxon>
        <taxon>eudicotyledons</taxon>
        <taxon>Gunneridae</taxon>
        <taxon>Pentapetalae</taxon>
        <taxon>asterids</taxon>
        <taxon>lamiids</taxon>
        <taxon>Icacinales</taxon>
        <taxon>Icacinaceae</taxon>
        <taxon>Nothapodytes</taxon>
    </lineage>
</organism>
<name>A0A9E8Z2K1_NOTNI</name>
<keyword evidence="2" id="KW-0805">Transcription regulation</keyword>
<feature type="domain" description="BHLH" evidence="6">
    <location>
        <begin position="314"/>
        <end position="363"/>
    </location>
</feature>
<evidence type="ECO:0000256" key="1">
    <source>
        <dbReference type="ARBA" id="ARBA00004123"/>
    </source>
</evidence>
<evidence type="ECO:0000256" key="4">
    <source>
        <dbReference type="ARBA" id="ARBA00023242"/>
    </source>
</evidence>
<dbReference type="Pfam" id="PF23173">
    <property type="entry name" value="bHLH_SAC51"/>
    <property type="match status" value="1"/>
</dbReference>
<feature type="compositionally biased region" description="Polar residues" evidence="5">
    <location>
        <begin position="17"/>
        <end position="35"/>
    </location>
</feature>
<dbReference type="PANTHER" id="PTHR36066:SF2">
    <property type="entry name" value="TRANSCRIPTION FACTOR BHLH145"/>
    <property type="match status" value="1"/>
</dbReference>
<feature type="compositionally biased region" description="Basic and acidic residues" evidence="5">
    <location>
        <begin position="7"/>
        <end position="16"/>
    </location>
</feature>
<keyword evidence="4" id="KW-0539">Nucleus</keyword>
<evidence type="ECO:0000259" key="6">
    <source>
        <dbReference type="PROSITE" id="PS50888"/>
    </source>
</evidence>
<accession>A0A9E8Z2K1</accession>
<feature type="region of interest" description="Disordered" evidence="5">
    <location>
        <begin position="1"/>
        <end position="35"/>
    </location>
</feature>
<dbReference type="InterPro" id="IPR011598">
    <property type="entry name" value="bHLH_dom"/>
</dbReference>
<protein>
    <submittedName>
        <fullName evidence="7">Transcription factor bHLH66</fullName>
    </submittedName>
</protein>
<dbReference type="EMBL" id="OP311584">
    <property type="protein sequence ID" value="WAK86112.1"/>
    <property type="molecule type" value="mRNA"/>
</dbReference>
<evidence type="ECO:0000256" key="3">
    <source>
        <dbReference type="ARBA" id="ARBA00023163"/>
    </source>
</evidence>
<keyword evidence="3" id="KW-0804">Transcription</keyword>
<evidence type="ECO:0000256" key="2">
    <source>
        <dbReference type="ARBA" id="ARBA00023015"/>
    </source>
</evidence>
<sequence>METDFDSSIHHQHFDHQSPNLNSSSTQFNLQQQNTVPTQMSPWSNAIPESWTHPMLFSGTLHPKANHQGDPDKWFHSLPHFHQTFAPVPNSVSKGRPHACLNETFGGIGVPNITSRCEVVGVANAAPGLPQRRFLVFDKSGDQMALVFSSGMRTPVQCLTSLHPKLPASYYMRKDGPGMKREIINPSDPFLMDQYNRDINGSDVGSEMREDTEELNALLYSDDESEHSEDDEVISTGHSPCTMTAYDKREWSEESGEEVASSAAPLKRERLSDGRYYVPPLVETASSVKNKRCYEYEDDAESGCCDGGNNQVIGELGSLSSNKRSRKERIRQTVNILHGIVPGGKGKDAIVVLDEAIHYLRALKVKAKALGLNAL</sequence>
<dbReference type="CDD" id="cd18917">
    <property type="entry name" value="bHLH_AtSAC51_like"/>
    <property type="match status" value="1"/>
</dbReference>
<dbReference type="AlphaFoldDB" id="A0A9E8Z2K1"/>